<keyword evidence="8" id="KW-1185">Reference proteome</keyword>
<reference evidence="7 8" key="1">
    <citation type="journal article" date="2004" name="Science">
        <title>The genome of the diatom Thalassiosira pseudonana: ecology, evolution, and metabolism.</title>
        <authorList>
            <person name="Armbrust E.V."/>
            <person name="Berges J.A."/>
            <person name="Bowler C."/>
            <person name="Green B.R."/>
            <person name="Martinez D."/>
            <person name="Putnam N.H."/>
            <person name="Zhou S."/>
            <person name="Allen A.E."/>
            <person name="Apt K.E."/>
            <person name="Bechner M."/>
            <person name="Brzezinski M.A."/>
            <person name="Chaal B.K."/>
            <person name="Chiovitti A."/>
            <person name="Davis A.K."/>
            <person name="Demarest M.S."/>
            <person name="Detter J.C."/>
            <person name="Glavina T."/>
            <person name="Goodstein D."/>
            <person name="Hadi M.Z."/>
            <person name="Hellsten U."/>
            <person name="Hildebrand M."/>
            <person name="Jenkins B.D."/>
            <person name="Jurka J."/>
            <person name="Kapitonov V.V."/>
            <person name="Kroger N."/>
            <person name="Lau W.W."/>
            <person name="Lane T.W."/>
            <person name="Larimer F.W."/>
            <person name="Lippmeier J.C."/>
            <person name="Lucas S."/>
            <person name="Medina M."/>
            <person name="Montsant A."/>
            <person name="Obornik M."/>
            <person name="Parker M.S."/>
            <person name="Palenik B."/>
            <person name="Pazour G.J."/>
            <person name="Richardson P.M."/>
            <person name="Rynearson T.A."/>
            <person name="Saito M.A."/>
            <person name="Schwartz D.C."/>
            <person name="Thamatrakoln K."/>
            <person name="Valentin K."/>
            <person name="Vardi A."/>
            <person name="Wilkerson F.P."/>
            <person name="Rokhsar D.S."/>
        </authorList>
    </citation>
    <scope>NUCLEOTIDE SEQUENCE [LARGE SCALE GENOMIC DNA]</scope>
    <source>
        <strain evidence="7 8">CCMP1335</strain>
    </source>
</reference>
<dbReference type="HOGENOM" id="CLU_006685_2_3_1"/>
<dbReference type="OMA" id="YNGPLKT"/>
<evidence type="ECO:0000256" key="5">
    <source>
        <dbReference type="SAM" id="Phobius"/>
    </source>
</evidence>
<organism evidence="7 8">
    <name type="scientific">Thalassiosira pseudonana</name>
    <name type="common">Marine diatom</name>
    <name type="synonym">Cyclotella nana</name>
    <dbReference type="NCBI Taxonomy" id="35128"/>
    <lineage>
        <taxon>Eukaryota</taxon>
        <taxon>Sar</taxon>
        <taxon>Stramenopiles</taxon>
        <taxon>Ochrophyta</taxon>
        <taxon>Bacillariophyta</taxon>
        <taxon>Coscinodiscophyceae</taxon>
        <taxon>Thalassiosirophycidae</taxon>
        <taxon>Thalassiosirales</taxon>
        <taxon>Thalassiosiraceae</taxon>
        <taxon>Thalassiosira</taxon>
    </lineage>
</organism>
<dbReference type="GO" id="GO:0005254">
    <property type="term" value="F:chloride channel activity"/>
    <property type="evidence" value="ECO:0000318"/>
    <property type="project" value="GO_Central"/>
</dbReference>
<feature type="domain" description="Anoctamin transmembrane" evidence="6">
    <location>
        <begin position="212"/>
        <end position="681"/>
    </location>
</feature>
<keyword evidence="4 5" id="KW-0472">Membrane</keyword>
<evidence type="ECO:0000256" key="4">
    <source>
        <dbReference type="ARBA" id="ARBA00023136"/>
    </source>
</evidence>
<sequence length="736" mass="84088">MVLPSIQSNPVLLIRFTPHTPRNLINNVIERLSQGGVAVTTSEGLSSSGCSVVLGLTTTQQLLENEAELVKLVKPSRTQYSHIPLTMEHFSVASRGDFVNLNVSFSSDDDDMNFDSEGLFTSSDRAFLLESMLNSIAVLDKGQEASDLTRCFDSQNVVYLEDTCQHNSKSLCQVLKSNGFVDVVCPVHQPYLREKILKETVCLKSPLPLQHIREYYGEGVAFYFAWMQFMTRWFVYPGILGLVVYLIRMYRGDTIDNCEFTPFLGFGTFIWAILCNQYWVRREARLSYKWGTFAPVTSYRDQRPNYVGEMRVSKVTGKMEKHYPCHKRRLMIAISAIFTVVLLAGACVVMVISMNVQGYISREDQEEFEGDHPLYFPRFARLAEKDAIFDCNSVWKSFLPVLLRSLMVTMMNKQYRVIAEYLTEWENHETSFDHNNSVVLKRVLFEAFDAYIILFYLTIYERNIYLLRLELVGAFSVDTFRRLVTECALPYIMQTLSKKDEQKSMSASKKNDDLKQVSGSSLSSEADLEEYEQFDDLIEMLIQFGYVTLFASAFPLAAFVAVGANYVESRTDLWKLTRLCRRPSPNRIESLGMWNKILRVMVWMSALTNCLIFAFASSQMRQWLPENYTTNEWGKSTLVDSTADETLLIMFAIEHALVLVGLVLLHFVPPVPGFILAEVEKRQWLHDISAQKARLRMMKVSSIRKLGPHEETATKLEAKEQGDGSSFLSVLKSVTG</sequence>
<dbReference type="eggNOG" id="KOG2513">
    <property type="taxonomic scope" value="Eukaryota"/>
</dbReference>
<feature type="transmembrane region" description="Helical" evidence="5">
    <location>
        <begin position="647"/>
        <end position="668"/>
    </location>
</feature>
<dbReference type="PaxDb" id="35128-Thaps7537"/>
<protein>
    <recommendedName>
        <fullName evidence="6">Anoctamin transmembrane domain-containing protein</fullName>
    </recommendedName>
</protein>
<evidence type="ECO:0000256" key="3">
    <source>
        <dbReference type="ARBA" id="ARBA00022989"/>
    </source>
</evidence>
<evidence type="ECO:0000313" key="7">
    <source>
        <dbReference type="EMBL" id="EED90624.1"/>
    </source>
</evidence>
<feature type="transmembrane region" description="Helical" evidence="5">
    <location>
        <begin position="544"/>
        <end position="567"/>
    </location>
</feature>
<dbReference type="InParanoid" id="B8C6T3"/>
<dbReference type="Pfam" id="PF04547">
    <property type="entry name" value="Anoctamin"/>
    <property type="match status" value="1"/>
</dbReference>
<dbReference type="PANTHER" id="PTHR12308">
    <property type="entry name" value="ANOCTAMIN"/>
    <property type="match status" value="1"/>
</dbReference>
<dbReference type="GO" id="GO:1902476">
    <property type="term" value="P:chloride transmembrane transport"/>
    <property type="evidence" value="ECO:0000318"/>
    <property type="project" value="GO_Central"/>
</dbReference>
<dbReference type="RefSeq" id="XP_002291773.1">
    <property type="nucleotide sequence ID" value="XM_002291737.1"/>
</dbReference>
<feature type="transmembrane region" description="Helical" evidence="5">
    <location>
        <begin position="597"/>
        <end position="616"/>
    </location>
</feature>
<reference evidence="7 8" key="2">
    <citation type="journal article" date="2008" name="Nature">
        <title>The Phaeodactylum genome reveals the evolutionary history of diatom genomes.</title>
        <authorList>
            <person name="Bowler C."/>
            <person name="Allen A.E."/>
            <person name="Badger J.H."/>
            <person name="Grimwood J."/>
            <person name="Jabbari K."/>
            <person name="Kuo A."/>
            <person name="Maheswari U."/>
            <person name="Martens C."/>
            <person name="Maumus F."/>
            <person name="Otillar R.P."/>
            <person name="Rayko E."/>
            <person name="Salamov A."/>
            <person name="Vandepoele K."/>
            <person name="Beszteri B."/>
            <person name="Gruber A."/>
            <person name="Heijde M."/>
            <person name="Katinka M."/>
            <person name="Mock T."/>
            <person name="Valentin K."/>
            <person name="Verret F."/>
            <person name="Berges J.A."/>
            <person name="Brownlee C."/>
            <person name="Cadoret J.P."/>
            <person name="Chiovitti A."/>
            <person name="Choi C.J."/>
            <person name="Coesel S."/>
            <person name="De Martino A."/>
            <person name="Detter J.C."/>
            <person name="Durkin C."/>
            <person name="Falciatore A."/>
            <person name="Fournet J."/>
            <person name="Haruta M."/>
            <person name="Huysman M.J."/>
            <person name="Jenkins B.D."/>
            <person name="Jiroutova K."/>
            <person name="Jorgensen R.E."/>
            <person name="Joubert Y."/>
            <person name="Kaplan A."/>
            <person name="Kroger N."/>
            <person name="Kroth P.G."/>
            <person name="La Roche J."/>
            <person name="Lindquist E."/>
            <person name="Lommer M."/>
            <person name="Martin-Jezequel V."/>
            <person name="Lopez P.J."/>
            <person name="Lucas S."/>
            <person name="Mangogna M."/>
            <person name="McGinnis K."/>
            <person name="Medlin L.K."/>
            <person name="Montsant A."/>
            <person name="Oudot-Le Secq M.P."/>
            <person name="Napoli C."/>
            <person name="Obornik M."/>
            <person name="Parker M.S."/>
            <person name="Petit J.L."/>
            <person name="Porcel B.M."/>
            <person name="Poulsen N."/>
            <person name="Robison M."/>
            <person name="Rychlewski L."/>
            <person name="Rynearson T.A."/>
            <person name="Schmutz J."/>
            <person name="Shapiro H."/>
            <person name="Siaut M."/>
            <person name="Stanley M."/>
            <person name="Sussman M.R."/>
            <person name="Taylor A.R."/>
            <person name="Vardi A."/>
            <person name="von Dassow P."/>
            <person name="Vyverman W."/>
            <person name="Willis A."/>
            <person name="Wyrwicz L.S."/>
            <person name="Rokhsar D.S."/>
            <person name="Weissenbach J."/>
            <person name="Armbrust E.V."/>
            <person name="Green B.R."/>
            <person name="Van de Peer Y."/>
            <person name="Grigoriev I.V."/>
        </authorList>
    </citation>
    <scope>NUCLEOTIDE SEQUENCE [LARGE SCALE GENOMIC DNA]</scope>
    <source>
        <strain evidence="7 8">CCMP1335</strain>
    </source>
</reference>
<name>B8C6T3_THAPS</name>
<dbReference type="GO" id="GO:0016020">
    <property type="term" value="C:membrane"/>
    <property type="evidence" value="ECO:0007669"/>
    <property type="project" value="UniProtKB-SubCell"/>
</dbReference>
<accession>B8C6T3</accession>
<dbReference type="Proteomes" id="UP000001449">
    <property type="component" value="Chromosome 8"/>
</dbReference>
<feature type="transmembrane region" description="Helical" evidence="5">
    <location>
        <begin position="330"/>
        <end position="352"/>
    </location>
</feature>
<proteinExistence type="predicted"/>
<feature type="transmembrane region" description="Helical" evidence="5">
    <location>
        <begin position="262"/>
        <end position="280"/>
    </location>
</feature>
<evidence type="ECO:0000256" key="1">
    <source>
        <dbReference type="ARBA" id="ARBA00004141"/>
    </source>
</evidence>
<dbReference type="AlphaFoldDB" id="B8C6T3"/>
<dbReference type="KEGG" id="tps:THAPSDRAFT_7537"/>
<keyword evidence="3 5" id="KW-1133">Transmembrane helix</keyword>
<comment type="subcellular location">
    <subcellularLocation>
        <location evidence="1">Membrane</location>
        <topology evidence="1">Multi-pass membrane protein</topology>
    </subcellularLocation>
</comment>
<feature type="transmembrane region" description="Helical" evidence="5">
    <location>
        <begin position="233"/>
        <end position="250"/>
    </location>
</feature>
<evidence type="ECO:0000259" key="6">
    <source>
        <dbReference type="Pfam" id="PF04547"/>
    </source>
</evidence>
<evidence type="ECO:0000256" key="2">
    <source>
        <dbReference type="ARBA" id="ARBA00022692"/>
    </source>
</evidence>
<dbReference type="PANTHER" id="PTHR12308:SF73">
    <property type="entry name" value="ANOCTAMIN"/>
    <property type="match status" value="1"/>
</dbReference>
<dbReference type="InterPro" id="IPR049452">
    <property type="entry name" value="Anoctamin_TM"/>
</dbReference>
<keyword evidence="2 5" id="KW-0812">Transmembrane</keyword>
<dbReference type="InterPro" id="IPR007632">
    <property type="entry name" value="Anoctamin"/>
</dbReference>
<gene>
    <name evidence="7" type="ORF">THAPSDRAFT_7537</name>
</gene>
<dbReference type="GeneID" id="7450153"/>
<dbReference type="EMBL" id="CM000644">
    <property type="protein sequence ID" value="EED90624.1"/>
    <property type="molecule type" value="Genomic_DNA"/>
</dbReference>
<evidence type="ECO:0000313" key="8">
    <source>
        <dbReference type="Proteomes" id="UP000001449"/>
    </source>
</evidence>